<keyword evidence="9" id="KW-0378">Hydrolase</keyword>
<dbReference type="Gene3D" id="1.50.10.10">
    <property type="match status" value="1"/>
</dbReference>
<dbReference type="GO" id="GO:0016757">
    <property type="term" value="F:glycosyltransferase activity"/>
    <property type="evidence" value="ECO:0007669"/>
    <property type="project" value="UniProtKB-KW"/>
</dbReference>
<name>A0A9D1KRP3_9FIRM</name>
<feature type="binding site" evidence="5">
    <location>
        <begin position="584"/>
        <end position="585"/>
    </location>
    <ligand>
        <name>substrate</name>
    </ligand>
</feature>
<accession>A0A9D1KRP3</accession>
<dbReference type="AlphaFoldDB" id="A0A9D1KRP3"/>
<feature type="domain" description="Glycoside hydrolase family 65 N-terminal" evidence="8">
    <location>
        <begin position="8"/>
        <end position="238"/>
    </location>
</feature>
<comment type="similarity">
    <text evidence="1">Belongs to the glycosyl hydrolase 65 family.</text>
</comment>
<dbReference type="PANTHER" id="PTHR11051">
    <property type="entry name" value="GLYCOSYL HYDROLASE-RELATED"/>
    <property type="match status" value="1"/>
</dbReference>
<dbReference type="Gene3D" id="2.70.98.40">
    <property type="entry name" value="Glycoside hydrolase, family 65, N-terminal domain"/>
    <property type="match status" value="1"/>
</dbReference>
<dbReference type="InterPro" id="IPR012341">
    <property type="entry name" value="6hp_glycosidase-like_sf"/>
</dbReference>
<evidence type="ECO:0000256" key="5">
    <source>
        <dbReference type="PIRSR" id="PIRSR036289-51"/>
    </source>
</evidence>
<dbReference type="Proteomes" id="UP000824165">
    <property type="component" value="Unassembled WGS sequence"/>
</dbReference>
<dbReference type="InterPro" id="IPR005196">
    <property type="entry name" value="Glyco_hydro_65_N"/>
</dbReference>
<evidence type="ECO:0000313" key="9">
    <source>
        <dbReference type="EMBL" id="HIT85832.1"/>
    </source>
</evidence>
<evidence type="ECO:0000256" key="2">
    <source>
        <dbReference type="ARBA" id="ARBA00022676"/>
    </source>
</evidence>
<comment type="caution">
    <text evidence="9">The sequence shown here is derived from an EMBL/GenBank/DDBJ whole genome shotgun (WGS) entry which is preliminary data.</text>
</comment>
<evidence type="ECO:0000313" key="10">
    <source>
        <dbReference type="Proteomes" id="UP000824165"/>
    </source>
</evidence>
<dbReference type="EMBL" id="DVLU01000083">
    <property type="protein sequence ID" value="HIT85832.1"/>
    <property type="molecule type" value="Genomic_DNA"/>
</dbReference>
<dbReference type="GO" id="GO:0005975">
    <property type="term" value="P:carbohydrate metabolic process"/>
    <property type="evidence" value="ECO:0007669"/>
    <property type="project" value="InterPro"/>
</dbReference>
<dbReference type="PANTHER" id="PTHR11051:SF8">
    <property type="entry name" value="PROTEIN-GLUCOSYLGALACTOSYLHYDROXYLYSINE GLUCOSIDASE"/>
    <property type="match status" value="1"/>
</dbReference>
<dbReference type="InterPro" id="IPR037018">
    <property type="entry name" value="GH65_N"/>
</dbReference>
<dbReference type="SUPFAM" id="SSF74650">
    <property type="entry name" value="Galactose mutarotase-like"/>
    <property type="match status" value="1"/>
</dbReference>
<protein>
    <submittedName>
        <fullName evidence="9">Glycoside hydrolase family 65 protein</fullName>
    </submittedName>
</protein>
<dbReference type="Pfam" id="PF03636">
    <property type="entry name" value="Glyco_hydro_65N"/>
    <property type="match status" value="1"/>
</dbReference>
<dbReference type="InterPro" id="IPR005194">
    <property type="entry name" value="Glyco_hydro_65_C"/>
</dbReference>
<keyword evidence="2" id="KW-0328">Glycosyltransferase</keyword>
<feature type="domain" description="Glycoside hydrolase family 65 central catalytic" evidence="6">
    <location>
        <begin position="302"/>
        <end position="670"/>
    </location>
</feature>
<gene>
    <name evidence="9" type="ORF">IAA60_08015</name>
</gene>
<dbReference type="Gene3D" id="2.60.420.10">
    <property type="entry name" value="Maltose phosphorylase, domain 3"/>
    <property type="match status" value="1"/>
</dbReference>
<dbReference type="InterPro" id="IPR011013">
    <property type="entry name" value="Gal_mutarotase_sf_dom"/>
</dbReference>
<keyword evidence="3" id="KW-0808">Transferase</keyword>
<evidence type="ECO:0000259" key="8">
    <source>
        <dbReference type="Pfam" id="PF03636"/>
    </source>
</evidence>
<dbReference type="InterPro" id="IPR008928">
    <property type="entry name" value="6-hairpin_glycosidase_sf"/>
</dbReference>
<reference evidence="9" key="2">
    <citation type="journal article" date="2021" name="PeerJ">
        <title>Extensive microbial diversity within the chicken gut microbiome revealed by metagenomics and culture.</title>
        <authorList>
            <person name="Gilroy R."/>
            <person name="Ravi A."/>
            <person name="Getino M."/>
            <person name="Pursley I."/>
            <person name="Horton D.L."/>
            <person name="Alikhan N.F."/>
            <person name="Baker D."/>
            <person name="Gharbi K."/>
            <person name="Hall N."/>
            <person name="Watson M."/>
            <person name="Adriaenssens E.M."/>
            <person name="Foster-Nyarko E."/>
            <person name="Jarju S."/>
            <person name="Secka A."/>
            <person name="Antonio M."/>
            <person name="Oren A."/>
            <person name="Chaudhuri R.R."/>
            <person name="La Ragione R."/>
            <person name="Hildebrand F."/>
            <person name="Pallen M.J."/>
        </authorList>
    </citation>
    <scope>NUCLEOTIDE SEQUENCE</scope>
    <source>
        <strain evidence="9">CHK181-108</strain>
    </source>
</reference>
<reference evidence="9" key="1">
    <citation type="submission" date="2020-10" db="EMBL/GenBank/DDBJ databases">
        <authorList>
            <person name="Gilroy R."/>
        </authorList>
    </citation>
    <scope>NUCLEOTIDE SEQUENCE</scope>
    <source>
        <strain evidence="9">CHK181-108</strain>
    </source>
</reference>
<evidence type="ECO:0000259" key="6">
    <source>
        <dbReference type="Pfam" id="PF03632"/>
    </source>
</evidence>
<dbReference type="InterPro" id="IPR005195">
    <property type="entry name" value="Glyco_hydro_65_M"/>
</dbReference>
<dbReference type="Pfam" id="PF03633">
    <property type="entry name" value="Glyco_hydro_65C"/>
    <property type="match status" value="1"/>
</dbReference>
<proteinExistence type="inferred from homology"/>
<dbReference type="Pfam" id="PF03632">
    <property type="entry name" value="Glyco_hydro_65m"/>
    <property type="match status" value="1"/>
</dbReference>
<dbReference type="SUPFAM" id="SSF48208">
    <property type="entry name" value="Six-hairpin glycosidases"/>
    <property type="match status" value="1"/>
</dbReference>
<evidence type="ECO:0000256" key="3">
    <source>
        <dbReference type="ARBA" id="ARBA00022679"/>
    </source>
</evidence>
<feature type="active site" description="Proton donor" evidence="4">
    <location>
        <position position="478"/>
    </location>
</feature>
<organism evidence="9 10">
    <name type="scientific">Candidatus Ornithomonoglobus intestinigallinarum</name>
    <dbReference type="NCBI Taxonomy" id="2840894"/>
    <lineage>
        <taxon>Bacteria</taxon>
        <taxon>Bacillati</taxon>
        <taxon>Bacillota</taxon>
        <taxon>Clostridia</taxon>
        <taxon>Candidatus Ornithomonoglobus</taxon>
    </lineage>
</organism>
<dbReference type="GO" id="GO:0030246">
    <property type="term" value="F:carbohydrate binding"/>
    <property type="evidence" value="ECO:0007669"/>
    <property type="project" value="InterPro"/>
</dbReference>
<feature type="binding site" evidence="5">
    <location>
        <begin position="337"/>
        <end position="338"/>
    </location>
    <ligand>
        <name>substrate</name>
    </ligand>
</feature>
<evidence type="ECO:0000259" key="7">
    <source>
        <dbReference type="Pfam" id="PF03633"/>
    </source>
</evidence>
<sequence>MNSYIISETEFDPLKIRKNESIMCRGNGYMCIRASLEERYPEEKRGTFINGVFDGANGEVSELAVLPDTTRFDIYVDGERVFLTGKNHTGYSRTLDMETGEAVRVFTWESRAGKKIKFKFRSFVSQEKAHIAAYKAELSASESADVKIITGICGEAANTGVQHIGAPVRRVYENKTMGLYAKTLASCVDIAVHCSVKCSAGCTVSHLADRRSLYKCIEFTLGEKSVVTEKLVSYVSSRDPEYDGAEPGSDTVAGDGKKYLENACSLGYDALFNESAGKQRAYWKRHGDKIVSKNGFYDRALKFALYHLNIMTSQSDNRVGIGAKGMSGEGYKGHSYWDTEIFIMPHFMFTEPEKARRLLEYRFKLLKSALKKAERFGFKGAMYPWEAAWITDGETCPEYGDIDLLTGEARRNLMGEIEVHISADIAYAVWQYYTITGDTGFMESCGCEIILLTALFWCSRVTEKNGRLEILNVIGPDEYKDCVDNNAYTNYMAYFNLKLVSKIKDIIPKRLKEKYDCEKIVSAAKNTAERLYLPEANENGIIPQFDGYAELKPIDLSPYKNKSCVGLIFKDYGFSQIQKMQVSKQADTVMLFYLLSEMFDKKTVFDNFKFYEERTVHDSSLSMCIHALLAARLGIIEAAEKMFYKACSVDLGDTDNSDDGIHSASIGGIWLALAMGFCGLGCEDGVLSASPVLPVDWESFELCVEYRGALIKIGADAGGTFAERLCGDKTKIKLNGKYIEV</sequence>
<evidence type="ECO:0000256" key="1">
    <source>
        <dbReference type="ARBA" id="ARBA00006768"/>
    </source>
</evidence>
<dbReference type="PIRSF" id="PIRSF036289">
    <property type="entry name" value="Glycosyl_hydrolase_malt_phosph"/>
    <property type="match status" value="1"/>
</dbReference>
<dbReference type="InterPro" id="IPR017045">
    <property type="entry name" value="Malt_Pase/Glycosyl_Hdrlase"/>
</dbReference>
<evidence type="ECO:0000256" key="4">
    <source>
        <dbReference type="PIRSR" id="PIRSR036289-50"/>
    </source>
</evidence>
<dbReference type="GO" id="GO:0004553">
    <property type="term" value="F:hydrolase activity, hydrolyzing O-glycosyl compounds"/>
    <property type="evidence" value="ECO:0007669"/>
    <property type="project" value="TreeGrafter"/>
</dbReference>
<feature type="domain" description="Glycoside hydrolase family 65 C-terminal" evidence="7">
    <location>
        <begin position="683"/>
        <end position="740"/>
    </location>
</feature>